<dbReference type="AlphaFoldDB" id="E6WX08"/>
<gene>
    <name evidence="2" type="ordered locus">Psesu_2883</name>
</gene>
<dbReference type="RefSeq" id="WP_013536532.1">
    <property type="nucleotide sequence ID" value="NC_014924.1"/>
</dbReference>
<evidence type="ECO:0000313" key="3">
    <source>
        <dbReference type="Proteomes" id="UP000008632"/>
    </source>
</evidence>
<feature type="region of interest" description="Disordered" evidence="1">
    <location>
        <begin position="1"/>
        <end position="163"/>
    </location>
</feature>
<feature type="compositionally biased region" description="Basic and acidic residues" evidence="1">
    <location>
        <begin position="57"/>
        <end position="72"/>
    </location>
</feature>
<evidence type="ECO:0000313" key="2">
    <source>
        <dbReference type="EMBL" id="ADV28707.1"/>
    </source>
</evidence>
<dbReference type="STRING" id="743721.Psesu_2883"/>
<organism evidence="2 3">
    <name type="scientific">Pseudoxanthomonas suwonensis (strain 11-1)</name>
    <dbReference type="NCBI Taxonomy" id="743721"/>
    <lineage>
        <taxon>Bacteria</taxon>
        <taxon>Pseudomonadati</taxon>
        <taxon>Pseudomonadota</taxon>
        <taxon>Gammaproteobacteria</taxon>
        <taxon>Lysobacterales</taxon>
        <taxon>Lysobacteraceae</taxon>
        <taxon>Pseudoxanthomonas</taxon>
    </lineage>
</organism>
<accession>E6WX08</accession>
<protein>
    <submittedName>
        <fullName evidence="2">Uncharacterized protein</fullName>
    </submittedName>
</protein>
<dbReference type="HOGENOM" id="CLU_1625701_0_0_6"/>
<name>E6WX08_PSEUU</name>
<dbReference type="OrthoDB" id="9845962at2"/>
<evidence type="ECO:0000256" key="1">
    <source>
        <dbReference type="SAM" id="MobiDB-lite"/>
    </source>
</evidence>
<dbReference type="EMBL" id="CP002446">
    <property type="protein sequence ID" value="ADV28707.1"/>
    <property type="molecule type" value="Genomic_DNA"/>
</dbReference>
<feature type="compositionally biased region" description="Basic and acidic residues" evidence="1">
    <location>
        <begin position="94"/>
        <end position="126"/>
    </location>
</feature>
<sequence length="163" mass="17565">MADEPSTGVAEMKAVLLDLLHPGKPAHGDASDQGNQPMAGRDTHDSEHAHVPGRAGGRQDEKLNTTDDRPEEYGAGADQAAPAKDADSGNWPPKDWDENGNARRHGQSREGKGPGGYEDRSRELRDYGPGPEGSTGEAWRTYENHADGDASPDQQDGKERKKE</sequence>
<proteinExistence type="predicted"/>
<dbReference type="KEGG" id="psu:Psesu_2883"/>
<feature type="compositionally biased region" description="Basic and acidic residues" evidence="1">
    <location>
        <begin position="41"/>
        <end position="50"/>
    </location>
</feature>
<reference evidence="2 3" key="1">
    <citation type="submission" date="2011-01" db="EMBL/GenBank/DDBJ databases">
        <title>Complete sequence of Pseudoxanthomonas suwonensis 11-1.</title>
        <authorList>
            <consortium name="US DOE Joint Genome Institute"/>
            <person name="Lucas S."/>
            <person name="Copeland A."/>
            <person name="Lapidus A."/>
            <person name="Cheng J.-F."/>
            <person name="Goodwin L."/>
            <person name="Pitluck S."/>
            <person name="Teshima H."/>
            <person name="Detter J.C."/>
            <person name="Han C."/>
            <person name="Tapia R."/>
            <person name="Land M."/>
            <person name="Hauser L."/>
            <person name="Kyrpides N."/>
            <person name="Ivanova N."/>
            <person name="Ovchinnikova G."/>
            <person name="Siebers A.K."/>
            <person name="Allgaier M."/>
            <person name="Thelen M.P."/>
            <person name="Hugenholtz P."/>
            <person name="Gladden J."/>
            <person name="Woyke T."/>
        </authorList>
    </citation>
    <scope>NUCLEOTIDE SEQUENCE [LARGE SCALE GENOMIC DNA]</scope>
    <source>
        <strain evidence="3">11-1</strain>
    </source>
</reference>
<keyword evidence="3" id="KW-1185">Reference proteome</keyword>
<dbReference type="Proteomes" id="UP000008632">
    <property type="component" value="Chromosome"/>
</dbReference>